<evidence type="ECO:0000256" key="1">
    <source>
        <dbReference type="SAM" id="MobiDB-lite"/>
    </source>
</evidence>
<evidence type="ECO:0000313" key="2">
    <source>
        <dbReference type="EMBL" id="EAY17677.1"/>
    </source>
</evidence>
<gene>
    <name evidence="2" type="ORF">TVAG_169890</name>
</gene>
<reference evidence="2" key="2">
    <citation type="journal article" date="2007" name="Science">
        <title>Draft genome sequence of the sexually transmitted pathogen Trichomonas vaginalis.</title>
        <authorList>
            <person name="Carlton J.M."/>
            <person name="Hirt R.P."/>
            <person name="Silva J.C."/>
            <person name="Delcher A.L."/>
            <person name="Schatz M."/>
            <person name="Zhao Q."/>
            <person name="Wortman J.R."/>
            <person name="Bidwell S.L."/>
            <person name="Alsmark U.C.M."/>
            <person name="Besteiro S."/>
            <person name="Sicheritz-Ponten T."/>
            <person name="Noel C.J."/>
            <person name="Dacks J.B."/>
            <person name="Foster P.G."/>
            <person name="Simillion C."/>
            <person name="Van de Peer Y."/>
            <person name="Miranda-Saavedra D."/>
            <person name="Barton G.J."/>
            <person name="Westrop G.D."/>
            <person name="Mueller S."/>
            <person name="Dessi D."/>
            <person name="Fiori P.L."/>
            <person name="Ren Q."/>
            <person name="Paulsen I."/>
            <person name="Zhang H."/>
            <person name="Bastida-Corcuera F.D."/>
            <person name="Simoes-Barbosa A."/>
            <person name="Brown M.T."/>
            <person name="Hayes R.D."/>
            <person name="Mukherjee M."/>
            <person name="Okumura C.Y."/>
            <person name="Schneider R."/>
            <person name="Smith A.J."/>
            <person name="Vanacova S."/>
            <person name="Villalvazo M."/>
            <person name="Haas B.J."/>
            <person name="Pertea M."/>
            <person name="Feldblyum T.V."/>
            <person name="Utterback T.R."/>
            <person name="Shu C.L."/>
            <person name="Osoegawa K."/>
            <person name="de Jong P.J."/>
            <person name="Hrdy I."/>
            <person name="Horvathova L."/>
            <person name="Zubacova Z."/>
            <person name="Dolezal P."/>
            <person name="Malik S.B."/>
            <person name="Logsdon J.M. Jr."/>
            <person name="Henze K."/>
            <person name="Gupta A."/>
            <person name="Wang C.C."/>
            <person name="Dunne R.L."/>
            <person name="Upcroft J.A."/>
            <person name="Upcroft P."/>
            <person name="White O."/>
            <person name="Salzberg S.L."/>
            <person name="Tang P."/>
            <person name="Chiu C.-H."/>
            <person name="Lee Y.-S."/>
            <person name="Embley T.M."/>
            <person name="Coombs G.H."/>
            <person name="Mottram J.C."/>
            <person name="Tachezy J."/>
            <person name="Fraser-Liggett C.M."/>
            <person name="Johnson P.J."/>
        </authorList>
    </citation>
    <scope>NUCLEOTIDE SEQUENCE [LARGE SCALE GENOMIC DNA]</scope>
    <source>
        <strain evidence="2">G3</strain>
    </source>
</reference>
<dbReference type="VEuPathDB" id="TrichDB:TVAG_169890"/>
<dbReference type="KEGG" id="tva:4775694"/>
<evidence type="ECO:0000313" key="3">
    <source>
        <dbReference type="Proteomes" id="UP000001542"/>
    </source>
</evidence>
<dbReference type="InParanoid" id="A2DPD3"/>
<name>A2DPD3_TRIV3</name>
<proteinExistence type="predicted"/>
<protein>
    <submittedName>
        <fullName evidence="2">Uncharacterized protein</fullName>
    </submittedName>
</protein>
<feature type="region of interest" description="Disordered" evidence="1">
    <location>
        <begin position="1"/>
        <end position="23"/>
    </location>
</feature>
<dbReference type="EMBL" id="DS113227">
    <property type="protein sequence ID" value="EAY17677.1"/>
    <property type="molecule type" value="Genomic_DNA"/>
</dbReference>
<dbReference type="VEuPathDB" id="TrichDB:TVAGG3_0681060"/>
<accession>A2DPD3</accession>
<keyword evidence="3" id="KW-1185">Reference proteome</keyword>
<dbReference type="AlphaFoldDB" id="A2DPD3"/>
<feature type="compositionally biased region" description="Low complexity" evidence="1">
    <location>
        <begin position="1"/>
        <end position="19"/>
    </location>
</feature>
<organism evidence="2 3">
    <name type="scientific">Trichomonas vaginalis (strain ATCC PRA-98 / G3)</name>
    <dbReference type="NCBI Taxonomy" id="412133"/>
    <lineage>
        <taxon>Eukaryota</taxon>
        <taxon>Metamonada</taxon>
        <taxon>Parabasalia</taxon>
        <taxon>Trichomonadida</taxon>
        <taxon>Trichomonadidae</taxon>
        <taxon>Trichomonas</taxon>
    </lineage>
</organism>
<sequence length="111" mass="12383">MTTHSEPSSQSSSSAQSSPILKKEGRTQLFEFSVSLDDSTITKDVNMAPTKRETDSMPLGHVKLDPIALPPLLKKKRQEPLVFRPFSSFSALELTVKSLNLYLSNTMTERK</sequence>
<reference evidence="2" key="1">
    <citation type="submission" date="2006-10" db="EMBL/GenBank/DDBJ databases">
        <authorList>
            <person name="Amadeo P."/>
            <person name="Zhao Q."/>
            <person name="Wortman J."/>
            <person name="Fraser-Liggett C."/>
            <person name="Carlton J."/>
        </authorList>
    </citation>
    <scope>NUCLEOTIDE SEQUENCE</scope>
    <source>
        <strain evidence="2">G3</strain>
    </source>
</reference>
<dbReference type="Proteomes" id="UP000001542">
    <property type="component" value="Unassembled WGS sequence"/>
</dbReference>
<dbReference type="RefSeq" id="XP_001329812.1">
    <property type="nucleotide sequence ID" value="XM_001329777.1"/>
</dbReference>